<dbReference type="Proteomes" id="UP000623129">
    <property type="component" value="Unassembled WGS sequence"/>
</dbReference>
<evidence type="ECO:0000313" key="2">
    <source>
        <dbReference type="EMBL" id="KAF3339172.1"/>
    </source>
</evidence>
<dbReference type="Pfam" id="PF24758">
    <property type="entry name" value="LRR_At5g56370"/>
    <property type="match status" value="1"/>
</dbReference>
<dbReference type="PANTHER" id="PTHR34223:SF51">
    <property type="entry name" value="OS06G0556300 PROTEIN"/>
    <property type="match status" value="1"/>
</dbReference>
<protein>
    <submittedName>
        <fullName evidence="2">F-box/FBD/LRR-repeat protein</fullName>
    </submittedName>
</protein>
<dbReference type="Gene3D" id="3.80.10.10">
    <property type="entry name" value="Ribonuclease Inhibitor"/>
    <property type="match status" value="1"/>
</dbReference>
<keyword evidence="3" id="KW-1185">Reference proteome</keyword>
<dbReference type="InterPro" id="IPR032675">
    <property type="entry name" value="LRR_dom_sf"/>
</dbReference>
<dbReference type="EMBL" id="SWLB01000004">
    <property type="protein sequence ID" value="KAF3339172.1"/>
    <property type="molecule type" value="Genomic_DNA"/>
</dbReference>
<dbReference type="OrthoDB" id="582804at2759"/>
<comment type="caution">
    <text evidence="2">The sequence shown here is derived from an EMBL/GenBank/DDBJ whole genome shotgun (WGS) entry which is preliminary data.</text>
</comment>
<dbReference type="InterPro" id="IPR053197">
    <property type="entry name" value="F-box_SCFL_complex_component"/>
</dbReference>
<feature type="domain" description="F-box/LRR-repeat protein 15/At3g58940/PEG3-like LRR" evidence="1">
    <location>
        <begin position="57"/>
        <end position="180"/>
    </location>
</feature>
<evidence type="ECO:0000259" key="1">
    <source>
        <dbReference type="Pfam" id="PF24758"/>
    </source>
</evidence>
<dbReference type="AlphaFoldDB" id="A0A833RGT9"/>
<name>A0A833RGT9_9POAL</name>
<dbReference type="PANTHER" id="PTHR34223">
    <property type="entry name" value="OS11G0201299 PROTEIN"/>
    <property type="match status" value="1"/>
</dbReference>
<reference evidence="2" key="1">
    <citation type="submission" date="2020-01" db="EMBL/GenBank/DDBJ databases">
        <title>Genome sequence of Kobresia littledalei, the first chromosome-level genome in the family Cyperaceae.</title>
        <authorList>
            <person name="Qu G."/>
        </authorList>
    </citation>
    <scope>NUCLEOTIDE SEQUENCE</scope>
    <source>
        <strain evidence="2">C.B.Clarke</strain>
        <tissue evidence="2">Leaf</tissue>
    </source>
</reference>
<gene>
    <name evidence="2" type="ORF">FCM35_KLT16643</name>
</gene>
<evidence type="ECO:0000313" key="3">
    <source>
        <dbReference type="Proteomes" id="UP000623129"/>
    </source>
</evidence>
<organism evidence="2 3">
    <name type="scientific">Carex littledalei</name>
    <dbReference type="NCBI Taxonomy" id="544730"/>
    <lineage>
        <taxon>Eukaryota</taxon>
        <taxon>Viridiplantae</taxon>
        <taxon>Streptophyta</taxon>
        <taxon>Embryophyta</taxon>
        <taxon>Tracheophyta</taxon>
        <taxon>Spermatophyta</taxon>
        <taxon>Magnoliopsida</taxon>
        <taxon>Liliopsida</taxon>
        <taxon>Poales</taxon>
        <taxon>Cyperaceae</taxon>
        <taxon>Cyperoideae</taxon>
        <taxon>Cariceae</taxon>
        <taxon>Carex</taxon>
        <taxon>Carex subgen. Euthyceras</taxon>
    </lineage>
</organism>
<dbReference type="SUPFAM" id="SSF52047">
    <property type="entry name" value="RNI-like"/>
    <property type="match status" value="1"/>
</dbReference>
<dbReference type="InterPro" id="IPR055411">
    <property type="entry name" value="LRR_FXL15/At3g58940/PEG3-like"/>
</dbReference>
<sequence>MSLTRFEQFMTGFLDNRVPTNLERVHCVCDYQCWDETHALMGWLDRVVLLMPLQIRIFTRGTGNSLDMPGLVFSCASLQHLLLSINPDFSPMKTIISPISINLPSLKLLELIRVELPNDFARKLSMGCSSLERLILRGCELNFSDISSEVLKELSLYDCCLYEQMQISCPALVSLFMRVYLLKNGFSLKNMTSLVNAVIKLSRNRWYYFNDDDVPVLNLFGGLSNVTNLELCLHFPKLKEQLEKDIPNCRNFNNLKKLVVGGWDMIDDFYLIACLLKCSPNLKELILVFSESQSERQEPPQEVSGDVLFQHEYLETVKISHVYGGICGQSKLSSELINAMIKMLGSYVKKIGNVIIT</sequence>
<accession>A0A833RGT9</accession>
<proteinExistence type="predicted"/>